<name>A0A9W9AZE3_9AGAR</name>
<evidence type="ECO:0000313" key="3">
    <source>
        <dbReference type="Proteomes" id="UP001150238"/>
    </source>
</evidence>
<sequence>MIISFLHIYLSSVSLLLSPFFPAPSIFSPNVTPHPSCLYFPSFLLYHSLLIFIVVFHTLSTQNSHGSFFPLNSRLFSLIVL</sequence>
<comment type="caution">
    <text evidence="2">The sequence shown here is derived from an EMBL/GenBank/DDBJ whole genome shotgun (WGS) entry which is preliminary data.</text>
</comment>
<organism evidence="2 3">
    <name type="scientific">Lentinula lateritia</name>
    <dbReference type="NCBI Taxonomy" id="40482"/>
    <lineage>
        <taxon>Eukaryota</taxon>
        <taxon>Fungi</taxon>
        <taxon>Dikarya</taxon>
        <taxon>Basidiomycota</taxon>
        <taxon>Agaricomycotina</taxon>
        <taxon>Agaricomycetes</taxon>
        <taxon>Agaricomycetidae</taxon>
        <taxon>Agaricales</taxon>
        <taxon>Marasmiineae</taxon>
        <taxon>Omphalotaceae</taxon>
        <taxon>Lentinula</taxon>
    </lineage>
</organism>
<evidence type="ECO:0000256" key="1">
    <source>
        <dbReference type="SAM" id="Phobius"/>
    </source>
</evidence>
<proteinExistence type="predicted"/>
<accession>A0A9W9AZE3</accession>
<keyword evidence="1" id="KW-0812">Transmembrane</keyword>
<dbReference type="AlphaFoldDB" id="A0A9W9AZE3"/>
<dbReference type="EMBL" id="JANVFS010000003">
    <property type="protein sequence ID" value="KAJ4494080.1"/>
    <property type="molecule type" value="Genomic_DNA"/>
</dbReference>
<reference evidence="2" key="2">
    <citation type="journal article" date="2023" name="Proc. Natl. Acad. Sci. U.S.A.">
        <title>A global phylogenomic analysis of the shiitake genus Lentinula.</title>
        <authorList>
            <person name="Sierra-Patev S."/>
            <person name="Min B."/>
            <person name="Naranjo-Ortiz M."/>
            <person name="Looney B."/>
            <person name="Konkel Z."/>
            <person name="Slot J.C."/>
            <person name="Sakamoto Y."/>
            <person name="Steenwyk J.L."/>
            <person name="Rokas A."/>
            <person name="Carro J."/>
            <person name="Camarero S."/>
            <person name="Ferreira P."/>
            <person name="Molpeceres G."/>
            <person name="Ruiz-Duenas F.J."/>
            <person name="Serrano A."/>
            <person name="Henrissat B."/>
            <person name="Drula E."/>
            <person name="Hughes K.W."/>
            <person name="Mata J.L."/>
            <person name="Ishikawa N.K."/>
            <person name="Vargas-Isla R."/>
            <person name="Ushijima S."/>
            <person name="Smith C.A."/>
            <person name="Donoghue J."/>
            <person name="Ahrendt S."/>
            <person name="Andreopoulos W."/>
            <person name="He G."/>
            <person name="LaButti K."/>
            <person name="Lipzen A."/>
            <person name="Ng V."/>
            <person name="Riley R."/>
            <person name="Sandor L."/>
            <person name="Barry K."/>
            <person name="Martinez A.T."/>
            <person name="Xiao Y."/>
            <person name="Gibbons J.G."/>
            <person name="Terashima K."/>
            <person name="Grigoriev I.V."/>
            <person name="Hibbett D."/>
        </authorList>
    </citation>
    <scope>NUCLEOTIDE SEQUENCE</scope>
    <source>
        <strain evidence="2">Sp2 HRB7682 ss15</strain>
    </source>
</reference>
<dbReference type="Proteomes" id="UP001150238">
    <property type="component" value="Unassembled WGS sequence"/>
</dbReference>
<keyword evidence="1" id="KW-0472">Membrane</keyword>
<protein>
    <submittedName>
        <fullName evidence="2">Uncharacterized protein</fullName>
    </submittedName>
</protein>
<evidence type="ECO:0000313" key="2">
    <source>
        <dbReference type="EMBL" id="KAJ4494080.1"/>
    </source>
</evidence>
<feature type="transmembrane region" description="Helical" evidence="1">
    <location>
        <begin position="38"/>
        <end position="59"/>
    </location>
</feature>
<gene>
    <name evidence="2" type="ORF">C8J55DRAFT_500560</name>
</gene>
<reference evidence="2" key="1">
    <citation type="submission" date="2022-08" db="EMBL/GenBank/DDBJ databases">
        <authorList>
            <consortium name="DOE Joint Genome Institute"/>
            <person name="Min B."/>
            <person name="Riley R."/>
            <person name="Sierra-Patev S."/>
            <person name="Naranjo-Ortiz M."/>
            <person name="Looney B."/>
            <person name="Konkel Z."/>
            <person name="Slot J.C."/>
            <person name="Sakamoto Y."/>
            <person name="Steenwyk J.L."/>
            <person name="Rokas A."/>
            <person name="Carro J."/>
            <person name="Camarero S."/>
            <person name="Ferreira P."/>
            <person name="Molpeceres G."/>
            <person name="Ruiz-Duenas F.J."/>
            <person name="Serrano A."/>
            <person name="Henrissat B."/>
            <person name="Drula E."/>
            <person name="Hughes K.W."/>
            <person name="Mata J.L."/>
            <person name="Ishikawa N.K."/>
            <person name="Vargas-Isla R."/>
            <person name="Ushijima S."/>
            <person name="Smith C.A."/>
            <person name="Ahrendt S."/>
            <person name="Andreopoulos W."/>
            <person name="He G."/>
            <person name="Labutti K."/>
            <person name="Lipzen A."/>
            <person name="Ng V."/>
            <person name="Sandor L."/>
            <person name="Barry K."/>
            <person name="Martinez A.T."/>
            <person name="Xiao Y."/>
            <person name="Gibbons J.G."/>
            <person name="Terashima K."/>
            <person name="Hibbett D.S."/>
            <person name="Grigoriev I.V."/>
        </authorList>
    </citation>
    <scope>NUCLEOTIDE SEQUENCE</scope>
    <source>
        <strain evidence="2">Sp2 HRB7682 ss15</strain>
    </source>
</reference>
<keyword evidence="1" id="KW-1133">Transmembrane helix</keyword>